<dbReference type="Proteomes" id="UP000001568">
    <property type="component" value="Chromosome 16"/>
</dbReference>
<dbReference type="KEGG" id="olu:OSTLU_28090"/>
<dbReference type="AlphaFoldDB" id="A4S962"/>
<dbReference type="HOGENOM" id="CLU_1449924_0_0_1"/>
<evidence type="ECO:0000256" key="4">
    <source>
        <dbReference type="ARBA" id="ARBA00023043"/>
    </source>
</evidence>
<dbReference type="OrthoDB" id="544997at2759"/>
<keyword evidence="5" id="KW-0539">Nucleus</keyword>
<evidence type="ECO:0008006" key="9">
    <source>
        <dbReference type="Google" id="ProtNLM"/>
    </source>
</evidence>
<dbReference type="eggNOG" id="ENOG502SCKS">
    <property type="taxonomic scope" value="Eukaryota"/>
</dbReference>
<feature type="region of interest" description="Disordered" evidence="6">
    <location>
        <begin position="1"/>
        <end position="84"/>
    </location>
</feature>
<keyword evidence="2" id="KW-0597">Phosphoprotein</keyword>
<accession>A4S962</accession>
<dbReference type="Gramene" id="ABP00174">
    <property type="protein sequence ID" value="ABP00174"/>
    <property type="gene ID" value="OSTLU_28090"/>
</dbReference>
<name>A4S962_OSTLU</name>
<feature type="compositionally biased region" description="Basic and acidic residues" evidence="6">
    <location>
        <begin position="32"/>
        <end position="76"/>
    </location>
</feature>
<dbReference type="PANTHER" id="PTHR15263">
    <property type="entry name" value="I-KAPPA-B-LIKE PROTEIN IKBL"/>
    <property type="match status" value="1"/>
</dbReference>
<evidence type="ECO:0000256" key="6">
    <source>
        <dbReference type="SAM" id="MobiDB-lite"/>
    </source>
</evidence>
<dbReference type="InterPro" id="IPR036869">
    <property type="entry name" value="J_dom_sf"/>
</dbReference>
<dbReference type="GO" id="GO:0043124">
    <property type="term" value="P:negative regulation of canonical NF-kappaB signal transduction"/>
    <property type="evidence" value="ECO:0007669"/>
    <property type="project" value="InterPro"/>
</dbReference>
<dbReference type="RefSeq" id="XP_001421880.1">
    <property type="nucleotide sequence ID" value="XM_001421843.1"/>
</dbReference>
<dbReference type="SUPFAM" id="SSF46565">
    <property type="entry name" value="Chaperone J-domain"/>
    <property type="match status" value="1"/>
</dbReference>
<dbReference type="EMBL" id="CP000596">
    <property type="protein sequence ID" value="ABP00174.1"/>
    <property type="molecule type" value="Genomic_DNA"/>
</dbReference>
<keyword evidence="4" id="KW-0040">ANK repeat</keyword>
<dbReference type="PANTHER" id="PTHR15263:SF1">
    <property type="entry name" value="NF-KAPPA-B INHIBITOR-LIKE PROTEIN 1"/>
    <property type="match status" value="1"/>
</dbReference>
<dbReference type="GeneID" id="5006048"/>
<keyword evidence="3" id="KW-0677">Repeat</keyword>
<dbReference type="GO" id="GO:0005634">
    <property type="term" value="C:nucleus"/>
    <property type="evidence" value="ECO:0007669"/>
    <property type="project" value="UniProtKB-SubCell"/>
</dbReference>
<comment type="subcellular location">
    <subcellularLocation>
        <location evidence="1">Nucleus</location>
    </subcellularLocation>
</comment>
<evidence type="ECO:0000256" key="3">
    <source>
        <dbReference type="ARBA" id="ARBA00022737"/>
    </source>
</evidence>
<organism evidence="7 8">
    <name type="scientific">Ostreococcus lucimarinus (strain CCE9901)</name>
    <dbReference type="NCBI Taxonomy" id="436017"/>
    <lineage>
        <taxon>Eukaryota</taxon>
        <taxon>Viridiplantae</taxon>
        <taxon>Chlorophyta</taxon>
        <taxon>Mamiellophyceae</taxon>
        <taxon>Mamiellales</taxon>
        <taxon>Bathycoccaceae</taxon>
        <taxon>Ostreococcus</taxon>
    </lineage>
</organism>
<gene>
    <name evidence="7" type="ORF">OSTLU_28090</name>
</gene>
<feature type="compositionally biased region" description="Gly residues" evidence="6">
    <location>
        <begin position="18"/>
        <end position="27"/>
    </location>
</feature>
<dbReference type="Gene3D" id="1.10.287.110">
    <property type="entry name" value="DnaJ domain"/>
    <property type="match status" value="1"/>
</dbReference>
<sequence>MGRDRNASDGVDVVQGTGAFGYGGYQEGVGYEDARARAEAERAEREKWARWEAEDEERESRKAEKKAEKKAEDRAKKEKSRARRWQKYDEAWARLDADSGASSEPLRYADVPWPPKMKELLDREAGGASATDRERKLAYHRCVKRWHPDKFLARFRARLRADDAERVVERVEAVAKSLTIAYAASAS</sequence>
<evidence type="ECO:0000313" key="8">
    <source>
        <dbReference type="Proteomes" id="UP000001568"/>
    </source>
</evidence>
<evidence type="ECO:0000256" key="2">
    <source>
        <dbReference type="ARBA" id="ARBA00022553"/>
    </source>
</evidence>
<evidence type="ECO:0000313" key="7">
    <source>
        <dbReference type="EMBL" id="ABP00174.1"/>
    </source>
</evidence>
<evidence type="ECO:0000256" key="1">
    <source>
        <dbReference type="ARBA" id="ARBA00004123"/>
    </source>
</evidence>
<reference evidence="7 8" key="1">
    <citation type="journal article" date="2007" name="Proc. Natl. Acad. Sci. U.S.A.">
        <title>The tiny eukaryote Ostreococcus provides genomic insights into the paradox of plankton speciation.</title>
        <authorList>
            <person name="Palenik B."/>
            <person name="Grimwood J."/>
            <person name="Aerts A."/>
            <person name="Rouze P."/>
            <person name="Salamov A."/>
            <person name="Putnam N."/>
            <person name="Dupont C."/>
            <person name="Jorgensen R."/>
            <person name="Derelle E."/>
            <person name="Rombauts S."/>
            <person name="Zhou K."/>
            <person name="Otillar R."/>
            <person name="Merchant S.S."/>
            <person name="Podell S."/>
            <person name="Gaasterland T."/>
            <person name="Napoli C."/>
            <person name="Gendler K."/>
            <person name="Manuell A."/>
            <person name="Tai V."/>
            <person name="Vallon O."/>
            <person name="Piganeau G."/>
            <person name="Jancek S."/>
            <person name="Heijde M."/>
            <person name="Jabbari K."/>
            <person name="Bowler C."/>
            <person name="Lohr M."/>
            <person name="Robbens S."/>
            <person name="Werner G."/>
            <person name="Dubchak I."/>
            <person name="Pazour G.J."/>
            <person name="Ren Q."/>
            <person name="Paulsen I."/>
            <person name="Delwiche C."/>
            <person name="Schmutz J."/>
            <person name="Rokhsar D."/>
            <person name="Van de Peer Y."/>
            <person name="Moreau H."/>
            <person name="Grigoriev I.V."/>
        </authorList>
    </citation>
    <scope>NUCLEOTIDE SEQUENCE [LARGE SCALE GENOMIC DNA]</scope>
    <source>
        <strain evidence="7 8">CCE9901</strain>
    </source>
</reference>
<evidence type="ECO:0000256" key="5">
    <source>
        <dbReference type="ARBA" id="ARBA00023242"/>
    </source>
</evidence>
<proteinExistence type="predicted"/>
<protein>
    <recommendedName>
        <fullName evidence="9">J domain-containing protein</fullName>
    </recommendedName>
</protein>
<dbReference type="InterPro" id="IPR038753">
    <property type="entry name" value="NFKBIL1"/>
</dbReference>
<keyword evidence="8" id="KW-1185">Reference proteome</keyword>